<evidence type="ECO:0000313" key="7">
    <source>
        <dbReference type="Proteomes" id="UP000559010"/>
    </source>
</evidence>
<dbReference type="PANTHER" id="PTHR14226:SF78">
    <property type="entry name" value="SLR0060 PROTEIN"/>
    <property type="match status" value="1"/>
</dbReference>
<dbReference type="InterPro" id="IPR002641">
    <property type="entry name" value="PNPLA_dom"/>
</dbReference>
<keyword evidence="2 4" id="KW-0442">Lipid degradation</keyword>
<dbReference type="GO" id="GO:0016787">
    <property type="term" value="F:hydrolase activity"/>
    <property type="evidence" value="ECO:0007669"/>
    <property type="project" value="UniProtKB-UniRule"/>
</dbReference>
<feature type="short sequence motif" description="GXGXXG" evidence="4">
    <location>
        <begin position="8"/>
        <end position="13"/>
    </location>
</feature>
<dbReference type="RefSeq" id="WP_169679642.1">
    <property type="nucleotide sequence ID" value="NZ_JABBNU010000004.1"/>
</dbReference>
<gene>
    <name evidence="6" type="ORF">HH304_07290</name>
</gene>
<keyword evidence="7" id="KW-1185">Reference proteome</keyword>
<feature type="short sequence motif" description="GXSXG" evidence="4">
    <location>
        <begin position="35"/>
        <end position="39"/>
    </location>
</feature>
<comment type="caution">
    <text evidence="6">The sequence shown here is derived from an EMBL/GenBank/DDBJ whole genome shotgun (WGS) entry which is preliminary data.</text>
</comment>
<dbReference type="Pfam" id="PF01734">
    <property type="entry name" value="Patatin"/>
    <property type="match status" value="1"/>
</dbReference>
<feature type="domain" description="PNPLA" evidence="5">
    <location>
        <begin position="4"/>
        <end position="162"/>
    </location>
</feature>
<evidence type="ECO:0000256" key="2">
    <source>
        <dbReference type="ARBA" id="ARBA00022963"/>
    </source>
</evidence>
<dbReference type="PROSITE" id="PS51635">
    <property type="entry name" value="PNPLA"/>
    <property type="match status" value="1"/>
</dbReference>
<keyword evidence="3 4" id="KW-0443">Lipid metabolism</keyword>
<proteinExistence type="predicted"/>
<accession>A0A848J0X3</accession>
<dbReference type="GO" id="GO:0016042">
    <property type="term" value="P:lipid catabolic process"/>
    <property type="evidence" value="ECO:0007669"/>
    <property type="project" value="UniProtKB-UniRule"/>
</dbReference>
<sequence>MPSVCLSGGGVKGIAHLGVLDALNEEGISFEAFSGTSFGALIACALNKGISSDEIIKMTTEFSIYNLSGIAWKTSGIFDHKIVGQKLFEIFGDTRIEDLKNETWICYTNFDKGEPVYINKGLIVDSLLASMSIPGLFLPVKIDGFNCYDGGLTDNLPVTPLINSGKKQIVGLNCNPRLSKRQKNSIKDILERTFLLIVNGNVLPQTNKCDVYFELEPMADIKPLDFSSARDIYQSGYDYTKQHLEKFKTILPNNNEFRYISK</sequence>
<dbReference type="PANTHER" id="PTHR14226">
    <property type="entry name" value="NEUROPATHY TARGET ESTERASE/SWISS CHEESE D.MELANOGASTER"/>
    <property type="match status" value="1"/>
</dbReference>
<feature type="short sequence motif" description="DGA/G" evidence="4">
    <location>
        <begin position="149"/>
        <end position="151"/>
    </location>
</feature>
<reference evidence="6 7" key="1">
    <citation type="submission" date="2020-04" db="EMBL/GenBank/DDBJ databases">
        <title>Flammeovirgaceae bacterium KN852 isolated from deep sea.</title>
        <authorList>
            <person name="Zhang D.-C."/>
        </authorList>
    </citation>
    <scope>NUCLEOTIDE SEQUENCE [LARGE SCALE GENOMIC DNA]</scope>
    <source>
        <strain evidence="6 7">KN852</strain>
    </source>
</reference>
<name>A0A848J0X3_9BACT</name>
<evidence type="ECO:0000256" key="4">
    <source>
        <dbReference type="PROSITE-ProRule" id="PRU01161"/>
    </source>
</evidence>
<keyword evidence="1 4" id="KW-0378">Hydrolase</keyword>
<dbReference type="InterPro" id="IPR016035">
    <property type="entry name" value="Acyl_Trfase/lysoPLipase"/>
</dbReference>
<dbReference type="Gene3D" id="3.40.1090.10">
    <property type="entry name" value="Cytosolic phospholipase A2 catalytic domain"/>
    <property type="match status" value="1"/>
</dbReference>
<dbReference type="AlphaFoldDB" id="A0A848J0X3"/>
<evidence type="ECO:0000256" key="1">
    <source>
        <dbReference type="ARBA" id="ARBA00022801"/>
    </source>
</evidence>
<dbReference type="SUPFAM" id="SSF52151">
    <property type="entry name" value="FabD/lysophospholipase-like"/>
    <property type="match status" value="1"/>
</dbReference>
<organism evidence="6 7">
    <name type="scientific">Marinigracilibium pacificum</name>
    <dbReference type="NCBI Taxonomy" id="2729599"/>
    <lineage>
        <taxon>Bacteria</taxon>
        <taxon>Pseudomonadati</taxon>
        <taxon>Bacteroidota</taxon>
        <taxon>Cytophagia</taxon>
        <taxon>Cytophagales</taxon>
        <taxon>Flammeovirgaceae</taxon>
        <taxon>Marinigracilibium</taxon>
    </lineage>
</organism>
<protein>
    <recommendedName>
        <fullName evidence="5">PNPLA domain-containing protein</fullName>
    </recommendedName>
</protein>
<feature type="active site" description="Nucleophile" evidence="4">
    <location>
        <position position="37"/>
    </location>
</feature>
<dbReference type="Proteomes" id="UP000559010">
    <property type="component" value="Unassembled WGS sequence"/>
</dbReference>
<evidence type="ECO:0000259" key="5">
    <source>
        <dbReference type="PROSITE" id="PS51635"/>
    </source>
</evidence>
<dbReference type="EMBL" id="JABBNU010000004">
    <property type="protein sequence ID" value="NMM48200.1"/>
    <property type="molecule type" value="Genomic_DNA"/>
</dbReference>
<evidence type="ECO:0000313" key="6">
    <source>
        <dbReference type="EMBL" id="NMM48200.1"/>
    </source>
</evidence>
<evidence type="ECO:0000256" key="3">
    <source>
        <dbReference type="ARBA" id="ARBA00023098"/>
    </source>
</evidence>
<feature type="active site" description="Proton acceptor" evidence="4">
    <location>
        <position position="149"/>
    </location>
</feature>
<dbReference type="InterPro" id="IPR050301">
    <property type="entry name" value="NTE"/>
</dbReference>